<evidence type="ECO:0000313" key="2">
    <source>
        <dbReference type="EMBL" id="MUM64933.1"/>
    </source>
</evidence>
<organism evidence="2 3">
    <name type="scientific">Acidianus infernus</name>
    <dbReference type="NCBI Taxonomy" id="12915"/>
    <lineage>
        <taxon>Archaea</taxon>
        <taxon>Thermoproteota</taxon>
        <taxon>Thermoprotei</taxon>
        <taxon>Sulfolobales</taxon>
        <taxon>Sulfolobaceae</taxon>
        <taxon>Acidianus</taxon>
    </lineage>
</organism>
<dbReference type="Proteomes" id="UP000440125">
    <property type="component" value="Unassembled WGS sequence"/>
</dbReference>
<name>A0A6A9QGM0_ACIIN</name>
<feature type="domain" description="N-acetyltransferase" evidence="1">
    <location>
        <begin position="2"/>
        <end position="37"/>
    </location>
</feature>
<protein>
    <submittedName>
        <fullName evidence="2">GNAT family N-acetyltransferase</fullName>
    </submittedName>
</protein>
<dbReference type="InterPro" id="IPR000182">
    <property type="entry name" value="GNAT_dom"/>
</dbReference>
<proteinExistence type="predicted"/>
<reference evidence="2 3" key="1">
    <citation type="submission" date="2019-10" db="EMBL/GenBank/DDBJ databases">
        <title>Genome Sequences from Six Type Strain Members of the Archaeal Family Sulfolobaceae: Acidianus ambivalens, Acidianus infernus, Metallosphaera prunae, Stygiolobus azoricus, Sulfolobus metallicus, and Sulfurisphaera ohwakuensis.</title>
        <authorList>
            <person name="Counts J.A."/>
            <person name="Kelly R.M."/>
        </authorList>
    </citation>
    <scope>NUCLEOTIDE SEQUENCE [LARGE SCALE GENOMIC DNA]</scope>
    <source>
        <strain evidence="2 3">DSM 3191</strain>
    </source>
</reference>
<dbReference type="AlphaFoldDB" id="A0A6A9QGM0"/>
<gene>
    <name evidence="2" type="ORF">D1867_06700</name>
</gene>
<dbReference type="GO" id="GO:0016747">
    <property type="term" value="F:acyltransferase activity, transferring groups other than amino-acyl groups"/>
    <property type="evidence" value="ECO:0007669"/>
    <property type="project" value="InterPro"/>
</dbReference>
<keyword evidence="2" id="KW-0808">Transferase</keyword>
<comment type="caution">
    <text evidence="2">The sequence shown here is derived from an EMBL/GenBank/DDBJ whole genome shotgun (WGS) entry which is preliminary data.</text>
</comment>
<evidence type="ECO:0000259" key="1">
    <source>
        <dbReference type="Pfam" id="PF00583"/>
    </source>
</evidence>
<dbReference type="InterPro" id="IPR016181">
    <property type="entry name" value="Acyl_CoA_acyltransferase"/>
</dbReference>
<evidence type="ECO:0000313" key="3">
    <source>
        <dbReference type="Proteomes" id="UP000440125"/>
    </source>
</evidence>
<dbReference type="Pfam" id="PF00583">
    <property type="entry name" value="Acetyltransf_1"/>
    <property type="match status" value="1"/>
</dbReference>
<dbReference type="EMBL" id="WFIY01000004">
    <property type="protein sequence ID" value="MUM64933.1"/>
    <property type="molecule type" value="Genomic_DNA"/>
</dbReference>
<dbReference type="SUPFAM" id="SSF55729">
    <property type="entry name" value="Acyl-CoA N-acyltransferases (Nat)"/>
    <property type="match status" value="1"/>
</dbReference>
<sequence>MRGIGTSIVEKLIELGKEAGLKKIRFYTLPDNIPMIRISKKPSRSTYSTFP</sequence>
<dbReference type="OrthoDB" id="43754at2157"/>
<dbReference type="Gene3D" id="3.40.630.30">
    <property type="match status" value="1"/>
</dbReference>
<accession>A0A6A9QGM0</accession>
<keyword evidence="3" id="KW-1185">Reference proteome</keyword>